<feature type="compositionally biased region" description="Polar residues" evidence="2">
    <location>
        <begin position="198"/>
        <end position="212"/>
    </location>
</feature>
<keyword evidence="4" id="KW-1185">Reference proteome</keyword>
<feature type="compositionally biased region" description="Low complexity" evidence="2">
    <location>
        <begin position="231"/>
        <end position="248"/>
    </location>
</feature>
<name>A0A0S4ITJ7_BODSA</name>
<keyword evidence="1" id="KW-0175">Coiled coil</keyword>
<evidence type="ECO:0000256" key="2">
    <source>
        <dbReference type="SAM" id="MobiDB-lite"/>
    </source>
</evidence>
<feature type="region of interest" description="Disordered" evidence="2">
    <location>
        <begin position="329"/>
        <end position="362"/>
    </location>
</feature>
<organism evidence="3 4">
    <name type="scientific">Bodo saltans</name>
    <name type="common">Flagellated protozoan</name>
    <dbReference type="NCBI Taxonomy" id="75058"/>
    <lineage>
        <taxon>Eukaryota</taxon>
        <taxon>Discoba</taxon>
        <taxon>Euglenozoa</taxon>
        <taxon>Kinetoplastea</taxon>
        <taxon>Metakinetoplastina</taxon>
        <taxon>Eubodonida</taxon>
        <taxon>Bodonidae</taxon>
        <taxon>Bodo</taxon>
    </lineage>
</organism>
<dbReference type="AlphaFoldDB" id="A0A0S4ITJ7"/>
<feature type="compositionally biased region" description="Gly residues" evidence="2">
    <location>
        <begin position="347"/>
        <end position="360"/>
    </location>
</feature>
<proteinExistence type="predicted"/>
<accession>A0A0S4ITJ7</accession>
<dbReference type="VEuPathDB" id="TriTrypDB:BSAL_65545"/>
<dbReference type="EMBL" id="CYKH01000399">
    <property type="protein sequence ID" value="CUF76233.1"/>
    <property type="molecule type" value="Genomic_DNA"/>
</dbReference>
<gene>
    <name evidence="3" type="ORF">BSAL_65545</name>
</gene>
<feature type="coiled-coil region" evidence="1">
    <location>
        <begin position="38"/>
        <end position="66"/>
    </location>
</feature>
<feature type="region of interest" description="Disordered" evidence="2">
    <location>
        <begin position="107"/>
        <end position="159"/>
    </location>
</feature>
<feature type="region of interest" description="Disordered" evidence="2">
    <location>
        <begin position="70"/>
        <end position="95"/>
    </location>
</feature>
<evidence type="ECO:0000256" key="1">
    <source>
        <dbReference type="SAM" id="Coils"/>
    </source>
</evidence>
<reference evidence="4" key="1">
    <citation type="submission" date="2015-09" db="EMBL/GenBank/DDBJ databases">
        <authorList>
            <consortium name="Pathogen Informatics"/>
        </authorList>
    </citation>
    <scope>NUCLEOTIDE SEQUENCE [LARGE SCALE GENOMIC DNA]</scope>
    <source>
        <strain evidence="4">Lake Konstanz</strain>
    </source>
</reference>
<feature type="compositionally biased region" description="Gly residues" evidence="2">
    <location>
        <begin position="108"/>
        <end position="129"/>
    </location>
</feature>
<feature type="region of interest" description="Disordered" evidence="2">
    <location>
        <begin position="188"/>
        <end position="252"/>
    </location>
</feature>
<feature type="compositionally biased region" description="Low complexity" evidence="2">
    <location>
        <begin position="71"/>
        <end position="82"/>
    </location>
</feature>
<dbReference type="Proteomes" id="UP000051952">
    <property type="component" value="Unassembled WGS sequence"/>
</dbReference>
<evidence type="ECO:0000313" key="4">
    <source>
        <dbReference type="Proteomes" id="UP000051952"/>
    </source>
</evidence>
<protein>
    <submittedName>
        <fullName evidence="3">Uncharacterized protein</fullName>
    </submittedName>
</protein>
<sequence>MPANASVEFRRAVAHLEAVVRGDEGDELEPPPPRVIPMREYYEESEREQNELIALQREQLERLERAGLVRQASSAAPNQSSPILGGHRSSRTGAAQRSMSFAGMFLRGAGGRRGTSEGGGGGAGGGGRSGSTSSASGGITPSHRKMSTNMDMMMGSPLGRGAVSPSLLVRKQSSVGIGMLQSASYTPGGQMHDGLDSVDSQSSFAGTPITSSRGHHHHHNKNSGVDNHHNSSSNTTTSAAAAGPSSLGGSSGGIVVTKALQDLLRRDANGRPILLKPIYNPYRSSEREEEANIRRRLRPHTLELLQPLSFEKASEACDPTLYLRKSHEELSQHHHKQHHNTFSSGRADGGQRGGQDGAGGAEQQQLLALRHDPATLRERMEFWRSRESDQLEVFSRAAAAAVSSERVRWEDVNKRERGILAKVEKVQKNAAAIQAARNHERQRLEDLKLESQCRVELECLINAEESFRNRYIATEGLLWAELMTDASLGEARRVGSEVLNNY</sequence>
<evidence type="ECO:0000313" key="3">
    <source>
        <dbReference type="EMBL" id="CUF76233.1"/>
    </source>
</evidence>